<organism evidence="2 3">
    <name type="scientific">Streptomyces bangladeshensis</name>
    <dbReference type="NCBI Taxonomy" id="295352"/>
    <lineage>
        <taxon>Bacteria</taxon>
        <taxon>Bacillati</taxon>
        <taxon>Actinomycetota</taxon>
        <taxon>Actinomycetes</taxon>
        <taxon>Kitasatosporales</taxon>
        <taxon>Streptomycetaceae</taxon>
        <taxon>Streptomyces</taxon>
    </lineage>
</organism>
<dbReference type="EMBL" id="BAAAOQ010000010">
    <property type="protein sequence ID" value="GAA2196904.1"/>
    <property type="molecule type" value="Genomic_DNA"/>
</dbReference>
<gene>
    <name evidence="2" type="ORF">GCM10009787_33080</name>
</gene>
<evidence type="ECO:0000313" key="3">
    <source>
        <dbReference type="Proteomes" id="UP001501391"/>
    </source>
</evidence>
<feature type="region of interest" description="Disordered" evidence="1">
    <location>
        <begin position="27"/>
        <end position="63"/>
    </location>
</feature>
<accession>A0ABN3BJ87</accession>
<reference evidence="2 3" key="1">
    <citation type="journal article" date="2019" name="Int. J. Syst. Evol. Microbiol.">
        <title>The Global Catalogue of Microorganisms (GCM) 10K type strain sequencing project: providing services to taxonomists for standard genome sequencing and annotation.</title>
        <authorList>
            <consortium name="The Broad Institute Genomics Platform"/>
            <consortium name="The Broad Institute Genome Sequencing Center for Infectious Disease"/>
            <person name="Wu L."/>
            <person name="Ma J."/>
        </authorList>
    </citation>
    <scope>NUCLEOTIDE SEQUENCE [LARGE SCALE GENOMIC DNA]</scope>
    <source>
        <strain evidence="2 3">JCM 14924</strain>
    </source>
</reference>
<comment type="caution">
    <text evidence="2">The sequence shown here is derived from an EMBL/GenBank/DDBJ whole genome shotgun (WGS) entry which is preliminary data.</text>
</comment>
<evidence type="ECO:0000313" key="2">
    <source>
        <dbReference type="EMBL" id="GAA2196904.1"/>
    </source>
</evidence>
<protein>
    <submittedName>
        <fullName evidence="2">Uncharacterized protein</fullName>
    </submittedName>
</protein>
<name>A0ABN3BJ87_9ACTN</name>
<sequence length="63" mass="6472">MRRPRCSAITFAVAGPSTDFRGCFRGSSSAGTRSIAHHGTDNAVDAAEGGPPEAPKMIPSEAL</sequence>
<dbReference type="Proteomes" id="UP001501391">
    <property type="component" value="Unassembled WGS sequence"/>
</dbReference>
<keyword evidence="3" id="KW-1185">Reference proteome</keyword>
<proteinExistence type="predicted"/>
<evidence type="ECO:0000256" key="1">
    <source>
        <dbReference type="SAM" id="MobiDB-lite"/>
    </source>
</evidence>